<evidence type="ECO:0000256" key="7">
    <source>
        <dbReference type="ARBA" id="ARBA00022490"/>
    </source>
</evidence>
<evidence type="ECO:0000256" key="2">
    <source>
        <dbReference type="ARBA" id="ARBA00003921"/>
    </source>
</evidence>
<dbReference type="NCBIfam" id="NF000755">
    <property type="entry name" value="PRK00046.1"/>
    <property type="match status" value="1"/>
</dbReference>
<dbReference type="InterPro" id="IPR036635">
    <property type="entry name" value="MurB_C_sf"/>
</dbReference>
<dbReference type="PANTHER" id="PTHR21071:SF4">
    <property type="entry name" value="UDP-N-ACETYLENOLPYRUVOYLGLUCOSAMINE REDUCTASE"/>
    <property type="match status" value="1"/>
</dbReference>
<feature type="active site" evidence="19">
    <location>
        <position position="164"/>
    </location>
</feature>
<dbReference type="PROSITE" id="PS51387">
    <property type="entry name" value="FAD_PCMH"/>
    <property type="match status" value="1"/>
</dbReference>
<keyword evidence="13 19" id="KW-0573">Peptidoglycan synthesis</keyword>
<comment type="caution">
    <text evidence="21">The sequence shown here is derived from an EMBL/GenBank/DDBJ whole genome shotgun (WGS) entry which is preliminary data.</text>
</comment>
<evidence type="ECO:0000256" key="14">
    <source>
        <dbReference type="ARBA" id="ARBA00023002"/>
    </source>
</evidence>
<evidence type="ECO:0000256" key="3">
    <source>
        <dbReference type="ARBA" id="ARBA00004496"/>
    </source>
</evidence>
<protein>
    <recommendedName>
        <fullName evidence="6 19">UDP-N-acetylenolpyruvoylglucosamine reductase</fullName>
        <ecNumber evidence="5 19">1.3.1.98</ecNumber>
    </recommendedName>
    <alternativeName>
        <fullName evidence="17 19">UDP-N-acetylmuramate dehydrogenase</fullName>
    </alternativeName>
</protein>
<dbReference type="NCBIfam" id="NF010478">
    <property type="entry name" value="PRK13903.1"/>
    <property type="match status" value="1"/>
</dbReference>
<comment type="similarity">
    <text evidence="19">Belongs to the MurB family.</text>
</comment>
<keyword evidence="7 19" id="KW-0963">Cytoplasm</keyword>
<comment type="function">
    <text evidence="2 19">Cell wall formation.</text>
</comment>
<evidence type="ECO:0000256" key="10">
    <source>
        <dbReference type="ARBA" id="ARBA00022827"/>
    </source>
</evidence>
<organism evidence="21 22">
    <name type="scientific">Splendidivirga corallicola</name>
    <dbReference type="NCBI Taxonomy" id="3051826"/>
    <lineage>
        <taxon>Bacteria</taxon>
        <taxon>Pseudomonadati</taxon>
        <taxon>Bacteroidota</taxon>
        <taxon>Cytophagia</taxon>
        <taxon>Cytophagales</taxon>
        <taxon>Splendidivirgaceae</taxon>
        <taxon>Splendidivirga</taxon>
    </lineage>
</organism>
<dbReference type="EC" id="1.3.1.98" evidence="5 19"/>
<evidence type="ECO:0000256" key="4">
    <source>
        <dbReference type="ARBA" id="ARBA00004752"/>
    </source>
</evidence>
<dbReference type="Gene3D" id="3.30.43.10">
    <property type="entry name" value="Uridine Diphospho-n-acetylenolpyruvylglucosamine Reductase, domain 2"/>
    <property type="match status" value="1"/>
</dbReference>
<keyword evidence="15 19" id="KW-0131">Cell cycle</keyword>
<keyword evidence="12 19" id="KW-0133">Cell shape</keyword>
<evidence type="ECO:0000256" key="17">
    <source>
        <dbReference type="ARBA" id="ARBA00031026"/>
    </source>
</evidence>
<dbReference type="SUPFAM" id="SSF56194">
    <property type="entry name" value="Uridine diphospho-N-Acetylenolpyruvylglucosamine reductase, MurB, C-terminal domain"/>
    <property type="match status" value="1"/>
</dbReference>
<comment type="subcellular location">
    <subcellularLocation>
        <location evidence="3 19">Cytoplasm</location>
    </subcellularLocation>
</comment>
<feature type="active site" evidence="19">
    <location>
        <position position="335"/>
    </location>
</feature>
<keyword evidence="14 19" id="KW-0560">Oxidoreductase</keyword>
<dbReference type="GO" id="GO:0008762">
    <property type="term" value="F:UDP-N-acetylmuramate dehydrogenase activity"/>
    <property type="evidence" value="ECO:0007669"/>
    <property type="project" value="UniProtKB-EC"/>
</dbReference>
<evidence type="ECO:0000256" key="12">
    <source>
        <dbReference type="ARBA" id="ARBA00022960"/>
    </source>
</evidence>
<keyword evidence="9 19" id="KW-0285">Flavoprotein</keyword>
<dbReference type="InterPro" id="IPR011601">
    <property type="entry name" value="MurB_C"/>
</dbReference>
<name>A0ABT8KLH8_9BACT</name>
<evidence type="ECO:0000256" key="16">
    <source>
        <dbReference type="ARBA" id="ARBA00023316"/>
    </source>
</evidence>
<dbReference type="InterPro" id="IPR016166">
    <property type="entry name" value="FAD-bd_PCMH"/>
</dbReference>
<evidence type="ECO:0000313" key="21">
    <source>
        <dbReference type="EMBL" id="MDN5201089.1"/>
    </source>
</evidence>
<dbReference type="SUPFAM" id="SSF56176">
    <property type="entry name" value="FAD-binding/transporter-associated domain-like"/>
    <property type="match status" value="1"/>
</dbReference>
<dbReference type="InterPro" id="IPR003170">
    <property type="entry name" value="MurB"/>
</dbReference>
<comment type="cofactor">
    <cofactor evidence="1 19">
        <name>FAD</name>
        <dbReference type="ChEBI" id="CHEBI:57692"/>
    </cofactor>
</comment>
<accession>A0ABT8KLH8</accession>
<dbReference type="RefSeq" id="WP_346751117.1">
    <property type="nucleotide sequence ID" value="NZ_JAUJEA010000002.1"/>
</dbReference>
<keyword evidence="16 19" id="KW-0961">Cell wall biogenesis/degradation</keyword>
<dbReference type="EMBL" id="JAUJEA010000002">
    <property type="protein sequence ID" value="MDN5201089.1"/>
    <property type="molecule type" value="Genomic_DNA"/>
</dbReference>
<dbReference type="PANTHER" id="PTHR21071">
    <property type="entry name" value="UDP-N-ACETYLENOLPYRUVOYLGLUCOSAMINE REDUCTASE"/>
    <property type="match status" value="1"/>
</dbReference>
<evidence type="ECO:0000256" key="11">
    <source>
        <dbReference type="ARBA" id="ARBA00022857"/>
    </source>
</evidence>
<gene>
    <name evidence="19 21" type="primary">murB</name>
    <name evidence="21" type="ORF">QQ008_06945</name>
</gene>
<comment type="catalytic activity">
    <reaction evidence="18 19">
        <text>UDP-N-acetyl-alpha-D-muramate + NADP(+) = UDP-N-acetyl-3-O-(1-carboxyvinyl)-alpha-D-glucosamine + NADPH + H(+)</text>
        <dbReference type="Rhea" id="RHEA:12248"/>
        <dbReference type="ChEBI" id="CHEBI:15378"/>
        <dbReference type="ChEBI" id="CHEBI:57783"/>
        <dbReference type="ChEBI" id="CHEBI:58349"/>
        <dbReference type="ChEBI" id="CHEBI:68483"/>
        <dbReference type="ChEBI" id="CHEBI:70757"/>
        <dbReference type="EC" id="1.3.1.98"/>
    </reaction>
</comment>
<proteinExistence type="inferred from homology"/>
<dbReference type="InterPro" id="IPR006094">
    <property type="entry name" value="Oxid_FAD_bind_N"/>
</dbReference>
<dbReference type="HAMAP" id="MF_00037">
    <property type="entry name" value="MurB"/>
    <property type="match status" value="1"/>
</dbReference>
<dbReference type="InterPro" id="IPR016169">
    <property type="entry name" value="FAD-bd_PCMH_sub2"/>
</dbReference>
<evidence type="ECO:0000256" key="8">
    <source>
        <dbReference type="ARBA" id="ARBA00022618"/>
    </source>
</evidence>
<keyword evidence="11 19" id="KW-0521">NADP</keyword>
<dbReference type="InterPro" id="IPR016167">
    <property type="entry name" value="FAD-bd_PCMH_sub1"/>
</dbReference>
<evidence type="ECO:0000313" key="22">
    <source>
        <dbReference type="Proteomes" id="UP001172082"/>
    </source>
</evidence>
<evidence type="ECO:0000256" key="9">
    <source>
        <dbReference type="ARBA" id="ARBA00022630"/>
    </source>
</evidence>
<dbReference type="NCBIfam" id="TIGR00179">
    <property type="entry name" value="murB"/>
    <property type="match status" value="1"/>
</dbReference>
<dbReference type="Gene3D" id="3.30.465.10">
    <property type="match status" value="1"/>
</dbReference>
<evidence type="ECO:0000256" key="5">
    <source>
        <dbReference type="ARBA" id="ARBA00012518"/>
    </source>
</evidence>
<evidence type="ECO:0000259" key="20">
    <source>
        <dbReference type="PROSITE" id="PS51387"/>
    </source>
</evidence>
<evidence type="ECO:0000256" key="1">
    <source>
        <dbReference type="ARBA" id="ARBA00001974"/>
    </source>
</evidence>
<evidence type="ECO:0000256" key="13">
    <source>
        <dbReference type="ARBA" id="ARBA00022984"/>
    </source>
</evidence>
<feature type="active site" description="Proton donor" evidence="19">
    <location>
        <position position="239"/>
    </location>
</feature>
<evidence type="ECO:0000256" key="18">
    <source>
        <dbReference type="ARBA" id="ARBA00048914"/>
    </source>
</evidence>
<dbReference type="Proteomes" id="UP001172082">
    <property type="component" value="Unassembled WGS sequence"/>
</dbReference>
<keyword evidence="10 19" id="KW-0274">FAD</keyword>
<evidence type="ECO:0000256" key="19">
    <source>
        <dbReference type="HAMAP-Rule" id="MF_00037"/>
    </source>
</evidence>
<keyword evidence="8 19" id="KW-0132">Cell division</keyword>
<keyword evidence="22" id="KW-1185">Reference proteome</keyword>
<dbReference type="Pfam" id="PF02873">
    <property type="entry name" value="MurB_C"/>
    <property type="match status" value="1"/>
</dbReference>
<evidence type="ECO:0000256" key="6">
    <source>
        <dbReference type="ARBA" id="ARBA00015188"/>
    </source>
</evidence>
<evidence type="ECO:0000256" key="15">
    <source>
        <dbReference type="ARBA" id="ARBA00023306"/>
    </source>
</evidence>
<dbReference type="InterPro" id="IPR036318">
    <property type="entry name" value="FAD-bd_PCMH-like_sf"/>
</dbReference>
<reference evidence="21" key="1">
    <citation type="submission" date="2023-06" db="EMBL/GenBank/DDBJ databases">
        <title>Genomic of Parafulvivirga corallium.</title>
        <authorList>
            <person name="Wang G."/>
        </authorList>
    </citation>
    <scope>NUCLEOTIDE SEQUENCE</scope>
    <source>
        <strain evidence="21">BMA10</strain>
    </source>
</reference>
<dbReference type="Pfam" id="PF01565">
    <property type="entry name" value="FAD_binding_4"/>
    <property type="match status" value="1"/>
</dbReference>
<comment type="pathway">
    <text evidence="4 19">Cell wall biogenesis; peptidoglycan biosynthesis.</text>
</comment>
<dbReference type="Gene3D" id="3.90.78.10">
    <property type="entry name" value="UDP-N-acetylenolpyruvoylglucosamine reductase, C-terminal domain"/>
    <property type="match status" value="1"/>
</dbReference>
<sequence>MNIQENISLKPYNTFGIEANGRYFCEIKNISELKELLLSGKYRNIPKLILGGGSNVLFTQDFDGLIIKISITGHQIIKEDNDYVHVRIGAGENWHQFVLQAIDNHWGGIENLSLIPGTVGAAPMQNIGAYGVEIKEVFKELEAIDLRNGELRRFNNEDCKFGYRESVFKNIYKDQYIITSVTLELTKTNHQYNISYGAIKETLKEMGVEKPSIQTISKAVIHIRESKLPNPAEIGNAGSFFKNPTVDYIDYEGLKTEFPNIPGYELPGKNYKIPAAWLIEQCGWKGKKFDNIGVHEKQSLVLVNYGNGKGSDIKDLAYDIRQSVSNKFGIELNPEVNIV</sequence>
<feature type="domain" description="FAD-binding PCMH-type" evidence="20">
    <location>
        <begin position="16"/>
        <end position="188"/>
    </location>
</feature>